<dbReference type="InterPro" id="IPR001173">
    <property type="entry name" value="Glyco_trans_2-like"/>
</dbReference>
<reference evidence="2" key="1">
    <citation type="journal article" date="2015" name="PeerJ">
        <title>First genomic representation of candidate bacterial phylum KSB3 points to enhanced environmental sensing as a trigger of wastewater bulking.</title>
        <authorList>
            <person name="Sekiguchi Y."/>
            <person name="Ohashi A."/>
            <person name="Parks D.H."/>
            <person name="Yamauchi T."/>
            <person name="Tyson G.W."/>
            <person name="Hugenholtz P."/>
        </authorList>
    </citation>
    <scope>NUCLEOTIDE SEQUENCE [LARGE SCALE GENOMIC DNA]</scope>
</reference>
<dbReference type="PANTHER" id="PTHR22916:SF65">
    <property type="entry name" value="SLR1065 PROTEIN"/>
    <property type="match status" value="1"/>
</dbReference>
<proteinExistence type="predicted"/>
<sequence>MDTTLPKISIVTPSFNQSRFLEATIQSVLLQGYPNLEYIIIDGGSTDSSREIIKKYHTHLSFWRSEPDAGQYDAINQGFAHATGEIMAWLNSDDLYFPWTLATVASIMTRFPEIAWLTTMTPCFFDASGICTGVQPLPGFSREAFLDGRYVPWGNNRIGWIQQESTFWRRELWENIGGKISEETGLAGDFDLWCRFYEVTELYGTPCLLAGFRSHAQQRSVQSQAYRDEALASLERMRSKQHWVKTPPEDYWARKIGLQHLPMIGKHFPAAPKRYAGKKIVRSMSETSEMSWKIETIEFVAYDE</sequence>
<dbReference type="AlphaFoldDB" id="A0A0S6VSU9"/>
<dbReference type="Proteomes" id="UP000030700">
    <property type="component" value="Unassembled WGS sequence"/>
</dbReference>
<dbReference type="Gene3D" id="3.90.550.10">
    <property type="entry name" value="Spore Coat Polysaccharide Biosynthesis Protein SpsA, Chain A"/>
    <property type="match status" value="1"/>
</dbReference>
<accession>A0A0S6VSU9</accession>
<keyword evidence="2" id="KW-0808">Transferase</keyword>
<dbReference type="STRING" id="1499966.U14_01802"/>
<protein>
    <submittedName>
        <fullName evidence="2">Glycosyl transferase family 2</fullName>
    </submittedName>
</protein>
<evidence type="ECO:0000313" key="3">
    <source>
        <dbReference type="Proteomes" id="UP000030700"/>
    </source>
</evidence>
<gene>
    <name evidence="2" type="ORF">U14_01802</name>
</gene>
<feature type="domain" description="Glycosyltransferase 2-like" evidence="1">
    <location>
        <begin position="9"/>
        <end position="110"/>
    </location>
</feature>
<keyword evidence="3" id="KW-1185">Reference proteome</keyword>
<dbReference type="EMBL" id="DF820456">
    <property type="protein sequence ID" value="GAK50570.1"/>
    <property type="molecule type" value="Genomic_DNA"/>
</dbReference>
<dbReference type="HOGENOM" id="CLU_025996_21_0_0"/>
<dbReference type="InterPro" id="IPR029044">
    <property type="entry name" value="Nucleotide-diphossugar_trans"/>
</dbReference>
<dbReference type="PANTHER" id="PTHR22916">
    <property type="entry name" value="GLYCOSYLTRANSFERASE"/>
    <property type="match status" value="1"/>
</dbReference>
<dbReference type="CDD" id="cd06433">
    <property type="entry name" value="GT_2_WfgS_like"/>
    <property type="match status" value="1"/>
</dbReference>
<organism evidence="2">
    <name type="scientific">Candidatus Moduliflexus flocculans</name>
    <dbReference type="NCBI Taxonomy" id="1499966"/>
    <lineage>
        <taxon>Bacteria</taxon>
        <taxon>Candidatus Moduliflexota</taxon>
        <taxon>Candidatus Moduliflexia</taxon>
        <taxon>Candidatus Moduliflexales</taxon>
        <taxon>Candidatus Moduliflexaceae</taxon>
    </lineage>
</organism>
<evidence type="ECO:0000313" key="2">
    <source>
        <dbReference type="EMBL" id="GAK50570.1"/>
    </source>
</evidence>
<dbReference type="Pfam" id="PF00535">
    <property type="entry name" value="Glycos_transf_2"/>
    <property type="match status" value="1"/>
</dbReference>
<dbReference type="SUPFAM" id="SSF53448">
    <property type="entry name" value="Nucleotide-diphospho-sugar transferases"/>
    <property type="match status" value="1"/>
</dbReference>
<name>A0A0S6VSU9_9BACT</name>
<evidence type="ECO:0000259" key="1">
    <source>
        <dbReference type="Pfam" id="PF00535"/>
    </source>
</evidence>
<dbReference type="GO" id="GO:0016740">
    <property type="term" value="F:transferase activity"/>
    <property type="evidence" value="ECO:0007669"/>
    <property type="project" value="UniProtKB-KW"/>
</dbReference>